<feature type="domain" description="YCII-related" evidence="2">
    <location>
        <begin position="14"/>
        <end position="95"/>
    </location>
</feature>
<dbReference type="SUPFAM" id="SSF54909">
    <property type="entry name" value="Dimeric alpha+beta barrel"/>
    <property type="match status" value="1"/>
</dbReference>
<gene>
    <name evidence="3" type="ORF">JMN32_26050</name>
</gene>
<protein>
    <recommendedName>
        <fullName evidence="2">YCII-related domain-containing protein</fullName>
    </recommendedName>
</protein>
<proteinExistence type="inferred from homology"/>
<comment type="similarity">
    <text evidence="1">Belongs to the YciI family.</text>
</comment>
<dbReference type="Gene3D" id="3.30.70.1060">
    <property type="entry name" value="Dimeric alpha+beta barrel"/>
    <property type="match status" value="1"/>
</dbReference>
<accession>A0A937G7E7</accession>
<sequence length="103" mass="11949">MKDYIYILRLLPEYQDESSWTEEVTLIADSHFSYLKELHDKGLAFFVGRTDYNVDNTDNFGIVIFKAKNKEEAEALMNNDPAVKNGLMRADVHPFKVVFNTIE</sequence>
<dbReference type="InterPro" id="IPR011008">
    <property type="entry name" value="Dimeric_a/b-barrel"/>
</dbReference>
<dbReference type="AlphaFoldDB" id="A0A937G7E7"/>
<dbReference type="InterPro" id="IPR005545">
    <property type="entry name" value="YCII"/>
</dbReference>
<evidence type="ECO:0000256" key="1">
    <source>
        <dbReference type="ARBA" id="ARBA00007689"/>
    </source>
</evidence>
<reference evidence="3" key="1">
    <citation type="submission" date="2021-01" db="EMBL/GenBank/DDBJ databases">
        <title>Fulvivirga kasyanovii gen. nov., sp nov., a novel member of the phylum Bacteroidetes isolated from seawater in a mussel farm.</title>
        <authorList>
            <person name="Zhao L.-H."/>
            <person name="Wang Z.-J."/>
        </authorList>
    </citation>
    <scope>NUCLEOTIDE SEQUENCE</scope>
    <source>
        <strain evidence="3">29W222</strain>
    </source>
</reference>
<organism evidence="3 4">
    <name type="scientific">Fulvivirga marina</name>
    <dbReference type="NCBI Taxonomy" id="2494733"/>
    <lineage>
        <taxon>Bacteria</taxon>
        <taxon>Pseudomonadati</taxon>
        <taxon>Bacteroidota</taxon>
        <taxon>Cytophagia</taxon>
        <taxon>Cytophagales</taxon>
        <taxon>Fulvivirgaceae</taxon>
        <taxon>Fulvivirga</taxon>
    </lineage>
</organism>
<evidence type="ECO:0000313" key="3">
    <source>
        <dbReference type="EMBL" id="MBL6449801.1"/>
    </source>
</evidence>
<comment type="caution">
    <text evidence="3">The sequence shown here is derived from an EMBL/GenBank/DDBJ whole genome shotgun (WGS) entry which is preliminary data.</text>
</comment>
<name>A0A937G7E7_9BACT</name>
<evidence type="ECO:0000313" key="4">
    <source>
        <dbReference type="Proteomes" id="UP000614216"/>
    </source>
</evidence>
<dbReference type="Pfam" id="PF03795">
    <property type="entry name" value="YCII"/>
    <property type="match status" value="1"/>
</dbReference>
<dbReference type="RefSeq" id="WP_202859342.1">
    <property type="nucleotide sequence ID" value="NZ_JAEUGD010000067.1"/>
</dbReference>
<evidence type="ECO:0000259" key="2">
    <source>
        <dbReference type="Pfam" id="PF03795"/>
    </source>
</evidence>
<dbReference type="Proteomes" id="UP000614216">
    <property type="component" value="Unassembled WGS sequence"/>
</dbReference>
<keyword evidence="4" id="KW-1185">Reference proteome</keyword>
<dbReference type="EMBL" id="JAEUGD010000067">
    <property type="protein sequence ID" value="MBL6449801.1"/>
    <property type="molecule type" value="Genomic_DNA"/>
</dbReference>